<organism evidence="9 10">
    <name type="scientific">Cytobacillus praedii</name>
    <dbReference type="NCBI Taxonomy" id="1742358"/>
    <lineage>
        <taxon>Bacteria</taxon>
        <taxon>Bacillati</taxon>
        <taxon>Bacillota</taxon>
        <taxon>Bacilli</taxon>
        <taxon>Bacillales</taxon>
        <taxon>Bacillaceae</taxon>
        <taxon>Cytobacillus</taxon>
    </lineage>
</organism>
<dbReference type="PANTHER" id="PTHR43297:SF2">
    <property type="entry name" value="DIPEPTIDE TRANSPORT ATP-BINDING PROTEIN DPPD"/>
    <property type="match status" value="1"/>
</dbReference>
<evidence type="ECO:0000256" key="7">
    <source>
        <dbReference type="ARBA" id="ARBA00023136"/>
    </source>
</evidence>
<dbReference type="InterPro" id="IPR027417">
    <property type="entry name" value="P-loop_NTPase"/>
</dbReference>
<evidence type="ECO:0000256" key="5">
    <source>
        <dbReference type="ARBA" id="ARBA00022741"/>
    </source>
</evidence>
<dbReference type="Pfam" id="PF00005">
    <property type="entry name" value="ABC_tran"/>
    <property type="match status" value="1"/>
</dbReference>
<dbReference type="AlphaFoldDB" id="A0A4R1B4E5"/>
<dbReference type="NCBIfam" id="TIGR01727">
    <property type="entry name" value="oligo_HPY"/>
    <property type="match status" value="1"/>
</dbReference>
<dbReference type="OrthoDB" id="9802264at2"/>
<dbReference type="GO" id="GO:0005886">
    <property type="term" value="C:plasma membrane"/>
    <property type="evidence" value="ECO:0007669"/>
    <property type="project" value="UniProtKB-SubCell"/>
</dbReference>
<dbReference type="PROSITE" id="PS50893">
    <property type="entry name" value="ABC_TRANSPORTER_2"/>
    <property type="match status" value="1"/>
</dbReference>
<dbReference type="FunFam" id="3.40.50.300:FF:000016">
    <property type="entry name" value="Oligopeptide ABC transporter ATP-binding component"/>
    <property type="match status" value="1"/>
</dbReference>
<dbReference type="GO" id="GO:0005524">
    <property type="term" value="F:ATP binding"/>
    <property type="evidence" value="ECO:0007669"/>
    <property type="project" value="UniProtKB-KW"/>
</dbReference>
<comment type="subcellular location">
    <subcellularLocation>
        <location evidence="1">Cell membrane</location>
        <topology evidence="1">Peripheral membrane protein</topology>
    </subcellularLocation>
</comment>
<dbReference type="GO" id="GO:0016887">
    <property type="term" value="F:ATP hydrolysis activity"/>
    <property type="evidence" value="ECO:0007669"/>
    <property type="project" value="InterPro"/>
</dbReference>
<dbReference type="InterPro" id="IPR003593">
    <property type="entry name" value="AAA+_ATPase"/>
</dbReference>
<dbReference type="InterPro" id="IPR050388">
    <property type="entry name" value="ABC_Ni/Peptide_Import"/>
</dbReference>
<dbReference type="Proteomes" id="UP000293846">
    <property type="component" value="Unassembled WGS sequence"/>
</dbReference>
<dbReference type="EMBL" id="SJTH01000001">
    <property type="protein sequence ID" value="TCJ06302.1"/>
    <property type="molecule type" value="Genomic_DNA"/>
</dbReference>
<keyword evidence="10" id="KW-1185">Reference proteome</keyword>
<keyword evidence="3" id="KW-0813">Transport</keyword>
<proteinExistence type="inferred from homology"/>
<dbReference type="Pfam" id="PF08352">
    <property type="entry name" value="oligo_HPY"/>
    <property type="match status" value="1"/>
</dbReference>
<dbReference type="Gene3D" id="3.40.50.300">
    <property type="entry name" value="P-loop containing nucleotide triphosphate hydrolases"/>
    <property type="match status" value="1"/>
</dbReference>
<dbReference type="PANTHER" id="PTHR43297">
    <property type="entry name" value="OLIGOPEPTIDE TRANSPORT ATP-BINDING PROTEIN APPD"/>
    <property type="match status" value="1"/>
</dbReference>
<sequence length="341" mass="38083">MMETKLLEVKNLKTHFTTERGRVTAVDGVFFTVHAGETVGVVGESGCGKSVTAESILRLLDEKSTEYEGEILYKGKNLLTSTIKEMQAVRGNDISMIFQDPMSSLNPVYTVGNQIVESIMLHQNVNKKEAYEKAIEMLRLTGIPSPEKRIHEYPHELSGGMRQRVMIAMALSCQPKLLIADEPTTALDVTTQSQILDLINELKVKFNMGTVMITHDLGVVAEVCTKVVVMYLGQVIEESDVRSLFSSPYHPYTDGLLKSIPQLTGDRSKKLHVIEGKVPTLHQVPKGCRFAPRCAFANEKCHDEMPELVQADTSRKVRCWHYKEIFQAGEESPYVSAADSY</sequence>
<accession>A0A4R1B4E5</accession>
<keyword evidence="5" id="KW-0547">Nucleotide-binding</keyword>
<dbReference type="InterPro" id="IPR013563">
    <property type="entry name" value="Oligopep_ABC_C"/>
</dbReference>
<dbReference type="InterPro" id="IPR003439">
    <property type="entry name" value="ABC_transporter-like_ATP-bd"/>
</dbReference>
<dbReference type="InterPro" id="IPR017871">
    <property type="entry name" value="ABC_transporter-like_CS"/>
</dbReference>
<evidence type="ECO:0000313" key="10">
    <source>
        <dbReference type="Proteomes" id="UP000293846"/>
    </source>
</evidence>
<evidence type="ECO:0000256" key="6">
    <source>
        <dbReference type="ARBA" id="ARBA00022840"/>
    </source>
</evidence>
<gene>
    <name evidence="9" type="ORF">E0Y62_00390</name>
</gene>
<comment type="caution">
    <text evidence="9">The sequence shown here is derived from an EMBL/GenBank/DDBJ whole genome shotgun (WGS) entry which is preliminary data.</text>
</comment>
<dbReference type="STRING" id="1742358.GCA_001439605_02135"/>
<evidence type="ECO:0000313" key="9">
    <source>
        <dbReference type="EMBL" id="TCJ06302.1"/>
    </source>
</evidence>
<keyword evidence="4" id="KW-1003">Cell membrane</keyword>
<keyword evidence="6 9" id="KW-0067">ATP-binding</keyword>
<reference evidence="9 10" key="1">
    <citation type="submission" date="2019-03" db="EMBL/GenBank/DDBJ databases">
        <authorList>
            <person name="Jensen L."/>
            <person name="Storgaard J."/>
            <person name="Sulaj E."/>
            <person name="Schramm A."/>
            <person name="Marshall I.P.G."/>
        </authorList>
    </citation>
    <scope>NUCLEOTIDE SEQUENCE [LARGE SCALE GENOMIC DNA]</scope>
    <source>
        <strain evidence="9 10">2017H2G3</strain>
    </source>
</reference>
<evidence type="ECO:0000259" key="8">
    <source>
        <dbReference type="PROSITE" id="PS50893"/>
    </source>
</evidence>
<evidence type="ECO:0000256" key="2">
    <source>
        <dbReference type="ARBA" id="ARBA00005417"/>
    </source>
</evidence>
<protein>
    <submittedName>
        <fullName evidence="9">ABC transporter ATP-binding protein</fullName>
    </submittedName>
</protein>
<dbReference type="GO" id="GO:0015833">
    <property type="term" value="P:peptide transport"/>
    <property type="evidence" value="ECO:0007669"/>
    <property type="project" value="InterPro"/>
</dbReference>
<evidence type="ECO:0000256" key="3">
    <source>
        <dbReference type="ARBA" id="ARBA00022448"/>
    </source>
</evidence>
<dbReference type="SUPFAM" id="SSF52540">
    <property type="entry name" value="P-loop containing nucleoside triphosphate hydrolases"/>
    <property type="match status" value="1"/>
</dbReference>
<dbReference type="CDD" id="cd03257">
    <property type="entry name" value="ABC_NikE_OppD_transporters"/>
    <property type="match status" value="1"/>
</dbReference>
<name>A0A4R1B4E5_9BACI</name>
<evidence type="ECO:0000256" key="1">
    <source>
        <dbReference type="ARBA" id="ARBA00004202"/>
    </source>
</evidence>
<evidence type="ECO:0000256" key="4">
    <source>
        <dbReference type="ARBA" id="ARBA00022475"/>
    </source>
</evidence>
<feature type="domain" description="ABC transporter" evidence="8">
    <location>
        <begin position="7"/>
        <end position="257"/>
    </location>
</feature>
<comment type="similarity">
    <text evidence="2">Belongs to the ABC transporter superfamily.</text>
</comment>
<dbReference type="SMART" id="SM00382">
    <property type="entry name" value="AAA"/>
    <property type="match status" value="1"/>
</dbReference>
<dbReference type="PROSITE" id="PS00211">
    <property type="entry name" value="ABC_TRANSPORTER_1"/>
    <property type="match status" value="1"/>
</dbReference>
<keyword evidence="7" id="KW-0472">Membrane</keyword>